<gene>
    <name evidence="1" type="ORF">P7V44_21685</name>
</gene>
<proteinExistence type="predicted"/>
<evidence type="ECO:0000313" key="2">
    <source>
        <dbReference type="Proteomes" id="UP001156701"/>
    </source>
</evidence>
<organism evidence="1 2">
    <name type="scientific">Providencia huashanensis</name>
    <dbReference type="NCBI Taxonomy" id="3037798"/>
    <lineage>
        <taxon>Bacteria</taxon>
        <taxon>Pseudomonadati</taxon>
        <taxon>Pseudomonadota</taxon>
        <taxon>Gammaproteobacteria</taxon>
        <taxon>Enterobacterales</taxon>
        <taxon>Morganellaceae</taxon>
        <taxon>Providencia</taxon>
    </lineage>
</organism>
<dbReference type="AlphaFoldDB" id="A0AA42K1L0"/>
<name>A0AA42K1L0_9GAMM</name>
<comment type="caution">
    <text evidence="1">The sequence shown here is derived from an EMBL/GenBank/DDBJ whole genome shotgun (WGS) entry which is preliminary data.</text>
</comment>
<dbReference type="RefSeq" id="WP_278030792.1">
    <property type="nucleotide sequence ID" value="NZ_JARRYG010000038.1"/>
</dbReference>
<evidence type="ECO:0008006" key="3">
    <source>
        <dbReference type="Google" id="ProtNLM"/>
    </source>
</evidence>
<dbReference type="Proteomes" id="UP001156701">
    <property type="component" value="Unassembled WGS sequence"/>
</dbReference>
<protein>
    <recommendedName>
        <fullName evidence="3">Flagellar regulatory protein FliZ</fullName>
    </recommendedName>
</protein>
<evidence type="ECO:0000313" key="1">
    <source>
        <dbReference type="EMBL" id="MDG4698839.1"/>
    </source>
</evidence>
<reference evidence="1" key="1">
    <citation type="submission" date="2023-03" db="EMBL/GenBank/DDBJ databases">
        <title>a new species belonging to Providencia genus.</title>
        <authorList>
            <person name="Yang W."/>
            <person name="Hu F."/>
            <person name="Shen S."/>
            <person name="Ding L."/>
            <person name="Yin D."/>
        </authorList>
    </citation>
    <scope>NUCLEOTIDE SEQUENCE</scope>
    <source>
        <strain evidence="1">CRE-3FA-0001</strain>
    </source>
</reference>
<sequence>MRNYPLTRYVLSLKTDQQSCEVCTKKLERAYLLLDDMKFDKKSILAMNARISYEEWKALRSRIRVVCRFCSIISEKANIKYFDIPAFKYYLTVETKLKESSILEYSRRLKSLQTIFEKNNAKFKLAYPTKAEFLKQYKCLVTGAMFKAYSRVIDMYIEYENGKSESK</sequence>
<dbReference type="EMBL" id="JARRYG010000038">
    <property type="protein sequence ID" value="MDG4698839.1"/>
    <property type="molecule type" value="Genomic_DNA"/>
</dbReference>
<accession>A0AA42K1L0</accession>